<sequence>MEEDIITVNIPNFKEISITKMIELVAKQLKPLGEIKDISALCNKDRNVCIPYFIKVLLRKNAIDTELPLFLDHEDGRINIFYRGCKEACSYCKKDGDWKSEFSKLKKIKQKKIYE</sequence>
<dbReference type="EMBL" id="LSSM01001590">
    <property type="protein sequence ID" value="OMJ25723.1"/>
    <property type="molecule type" value="Genomic_DNA"/>
</dbReference>
<protein>
    <submittedName>
        <fullName evidence="1">Uncharacterized protein</fullName>
    </submittedName>
</protein>
<dbReference type="OrthoDB" id="5554389at2759"/>
<keyword evidence="2" id="KW-1185">Reference proteome</keyword>
<name>A0A1R1YFQ8_9FUNG</name>
<organism evidence="1 2">
    <name type="scientific">Smittium culicis</name>
    <dbReference type="NCBI Taxonomy" id="133412"/>
    <lineage>
        <taxon>Eukaryota</taxon>
        <taxon>Fungi</taxon>
        <taxon>Fungi incertae sedis</taxon>
        <taxon>Zoopagomycota</taxon>
        <taxon>Kickxellomycotina</taxon>
        <taxon>Harpellomycetes</taxon>
        <taxon>Harpellales</taxon>
        <taxon>Legeriomycetaceae</taxon>
        <taxon>Smittium</taxon>
    </lineage>
</organism>
<dbReference type="AlphaFoldDB" id="A0A1R1YFQ8"/>
<reference evidence="2" key="1">
    <citation type="submission" date="2017-01" db="EMBL/GenBank/DDBJ databases">
        <authorList>
            <person name="Wang Y."/>
            <person name="White M."/>
            <person name="Kvist S."/>
            <person name="Moncalvo J.-M."/>
        </authorList>
    </citation>
    <scope>NUCLEOTIDE SEQUENCE [LARGE SCALE GENOMIC DNA]</scope>
    <source>
        <strain evidence="2">ID-206-W2</strain>
    </source>
</reference>
<evidence type="ECO:0000313" key="2">
    <source>
        <dbReference type="Proteomes" id="UP000187429"/>
    </source>
</evidence>
<evidence type="ECO:0000313" key="1">
    <source>
        <dbReference type="EMBL" id="OMJ25723.1"/>
    </source>
</evidence>
<accession>A0A1R1YFQ8</accession>
<gene>
    <name evidence="1" type="ORF">AYI69_g4195</name>
</gene>
<dbReference type="Proteomes" id="UP000187429">
    <property type="component" value="Unassembled WGS sequence"/>
</dbReference>
<proteinExistence type="predicted"/>
<comment type="caution">
    <text evidence="1">The sequence shown here is derived from an EMBL/GenBank/DDBJ whole genome shotgun (WGS) entry which is preliminary data.</text>
</comment>